<reference evidence="5 6" key="1">
    <citation type="journal article" date="2012" name="Stand. Genomic Sci.">
        <title>Genome sequence of the ocean sediment bacterium Saccharomonospora marina type strain (XMU15(T)).</title>
        <authorList>
            <person name="Klenk H.P."/>
            <person name="Lu M."/>
            <person name="Lucas S."/>
            <person name="Lapidus A."/>
            <person name="Copeland A."/>
            <person name="Pitluck S."/>
            <person name="Goodwin L.A."/>
            <person name="Han C."/>
            <person name="Tapia R."/>
            <person name="Brambilla E.M."/>
            <person name="Potter G."/>
            <person name="Land M."/>
            <person name="Ivanova N."/>
            <person name="Rohde M."/>
            <person name="Goker M."/>
            <person name="Detter J.C."/>
            <person name="Li W.J."/>
            <person name="Kyrpides N.C."/>
            <person name="Woyke T."/>
        </authorList>
    </citation>
    <scope>NUCLEOTIDE SEQUENCE [LARGE SCALE GENOMIC DNA]</scope>
    <source>
        <strain evidence="5 6">XMU15</strain>
    </source>
</reference>
<evidence type="ECO:0000313" key="5">
    <source>
        <dbReference type="EMBL" id="EHR53142.1"/>
    </source>
</evidence>
<dbReference type="eggNOG" id="COG2226">
    <property type="taxonomic scope" value="Bacteria"/>
</dbReference>
<dbReference type="Pfam" id="PF08241">
    <property type="entry name" value="Methyltransf_11"/>
    <property type="match status" value="1"/>
</dbReference>
<dbReference type="SUPFAM" id="SSF53335">
    <property type="entry name" value="S-adenosyl-L-methionine-dependent methyltransferases"/>
    <property type="match status" value="1"/>
</dbReference>
<protein>
    <submittedName>
        <fullName evidence="5">Methylase involved in ubiquinone/menaquinone biosynthesis</fullName>
    </submittedName>
</protein>
<sequence>MNYVPRDSTEHVRALRAASFGARARAYAEHRPDYPTEAVEWGLEPAGMVKRLLDLAAGTGKLAAMLRAFGSVTAVEPDLDMLAQLRESLPDVAALKGTAEKIPLRNRSMDAVGIGQAFHWFDGEAALDDIARVLRPGGVVLLLWNDDDEAYPWVAEFAALMKSGGGRAYPHRLPSHEAFFPFQRDRFPHVQRRTAHSMVETLATHSHVLISSERERAALLRRARQILASRPQTARGEFDRPIVTTALRAVRR</sequence>
<dbReference type="GO" id="GO:0008757">
    <property type="term" value="F:S-adenosylmethionine-dependent methyltransferase activity"/>
    <property type="evidence" value="ECO:0007669"/>
    <property type="project" value="InterPro"/>
</dbReference>
<accession>H5X213</accession>
<organism evidence="5 6">
    <name type="scientific">Saccharomonospora marina XMU15</name>
    <dbReference type="NCBI Taxonomy" id="882083"/>
    <lineage>
        <taxon>Bacteria</taxon>
        <taxon>Bacillati</taxon>
        <taxon>Actinomycetota</taxon>
        <taxon>Actinomycetes</taxon>
        <taxon>Pseudonocardiales</taxon>
        <taxon>Pseudonocardiaceae</taxon>
        <taxon>Saccharomonospora</taxon>
    </lineage>
</organism>
<evidence type="ECO:0000313" key="6">
    <source>
        <dbReference type="Proteomes" id="UP000004926"/>
    </source>
</evidence>
<gene>
    <name evidence="5" type="ORF">SacmaDRAFT_4972</name>
</gene>
<dbReference type="EMBL" id="CM001439">
    <property type="protein sequence ID" value="EHR53142.1"/>
    <property type="molecule type" value="Genomic_DNA"/>
</dbReference>
<keyword evidence="3" id="KW-0808">Transferase</keyword>
<keyword evidence="5" id="KW-0830">Ubiquinone</keyword>
<comment type="similarity">
    <text evidence="1">Belongs to the methyltransferase superfamily.</text>
</comment>
<dbReference type="PANTHER" id="PTHR44942:SF4">
    <property type="entry name" value="METHYLTRANSFERASE TYPE 11 DOMAIN-CONTAINING PROTEIN"/>
    <property type="match status" value="1"/>
</dbReference>
<dbReference type="InterPro" id="IPR051052">
    <property type="entry name" value="Diverse_substrate_MTase"/>
</dbReference>
<dbReference type="Proteomes" id="UP000004926">
    <property type="component" value="Chromosome"/>
</dbReference>
<dbReference type="InterPro" id="IPR013216">
    <property type="entry name" value="Methyltransf_11"/>
</dbReference>
<dbReference type="InterPro" id="IPR029063">
    <property type="entry name" value="SAM-dependent_MTases_sf"/>
</dbReference>
<evidence type="ECO:0000256" key="3">
    <source>
        <dbReference type="ARBA" id="ARBA00022679"/>
    </source>
</evidence>
<dbReference type="Gene3D" id="3.40.50.150">
    <property type="entry name" value="Vaccinia Virus protein VP39"/>
    <property type="match status" value="1"/>
</dbReference>
<feature type="domain" description="Methyltransferase type 11" evidence="4">
    <location>
        <begin position="53"/>
        <end position="141"/>
    </location>
</feature>
<dbReference type="AlphaFoldDB" id="H5X213"/>
<evidence type="ECO:0000259" key="4">
    <source>
        <dbReference type="Pfam" id="PF08241"/>
    </source>
</evidence>
<evidence type="ECO:0000256" key="2">
    <source>
        <dbReference type="ARBA" id="ARBA00022603"/>
    </source>
</evidence>
<dbReference type="GO" id="GO:0032259">
    <property type="term" value="P:methylation"/>
    <property type="evidence" value="ECO:0007669"/>
    <property type="project" value="UniProtKB-KW"/>
</dbReference>
<dbReference type="RefSeq" id="WP_009156520.1">
    <property type="nucleotide sequence ID" value="NZ_CM001439.1"/>
</dbReference>
<proteinExistence type="inferred from homology"/>
<name>H5X213_9PSEU</name>
<keyword evidence="6" id="KW-1185">Reference proteome</keyword>
<dbReference type="PANTHER" id="PTHR44942">
    <property type="entry name" value="METHYLTRANSF_11 DOMAIN-CONTAINING PROTEIN"/>
    <property type="match status" value="1"/>
</dbReference>
<evidence type="ECO:0000256" key="1">
    <source>
        <dbReference type="ARBA" id="ARBA00008361"/>
    </source>
</evidence>
<dbReference type="CDD" id="cd02440">
    <property type="entry name" value="AdoMet_MTases"/>
    <property type="match status" value="1"/>
</dbReference>
<keyword evidence="2 5" id="KW-0489">Methyltransferase</keyword>
<dbReference type="OrthoDB" id="9797252at2"/>
<dbReference type="STRING" id="882083.SacmaDRAFT_4972"/>
<dbReference type="HOGENOM" id="CLU_049344_3_0_11"/>